<dbReference type="Proteomes" id="UP000001819">
    <property type="component" value="Chromosome 3"/>
</dbReference>
<evidence type="ECO:0000259" key="2">
    <source>
        <dbReference type="Pfam" id="PF07776"/>
    </source>
</evidence>
<dbReference type="KEGG" id="dpo:4803879"/>
<dbReference type="GO" id="GO:0008270">
    <property type="term" value="F:zinc ion binding"/>
    <property type="evidence" value="ECO:0007669"/>
    <property type="project" value="InterPro"/>
</dbReference>
<feature type="compositionally biased region" description="Low complexity" evidence="1">
    <location>
        <begin position="92"/>
        <end position="103"/>
    </location>
</feature>
<dbReference type="GO" id="GO:0005634">
    <property type="term" value="C:nucleus"/>
    <property type="evidence" value="ECO:0007669"/>
    <property type="project" value="InterPro"/>
</dbReference>
<accession>A0A6I8VSZ8</accession>
<sequence length="544" mass="60474">MSANNHHQVEPAAAVATAQKSASSEYLKRTCLICGCHTNQTINIYEPRSGPNIVQLIQAKFKFQPLNEDKFLCFSCNNWLINWHSLQALNSNDADSQSQSPSAQMGNNSSGSLLPEERARRMGRPVAYVQPQVRVNPRSQPLVRVQPQPQPQQLRVRVQPQPQPQPQFQQQNLVRIQPQAQFQQQPHIRVQPQALFPQHPQPQPQQARVRVQPQSQPRIRAQSRVRVQPRLRGPNQSQLRNNVNLAPAAITYRKRSSSRGFGSVDGMSKILRQCYLESVKFWSQPKKITQQSLNDHLRQFQEKSNLLGKVQGVAPRRKPAVVAMERPAAGATAHQLANEDTLPPAPAAAPDAAPAPTSAPSPAHQRFAQPSVDGKVVAMFRRLGTTLSRESSMDGEASESSAPTTSTASPPSRPPQIMSPSKQRPRWTRTLDDDEVLLEFDSVISEVLPAPVASSLTTSPPPTTARRCLSYPITNEREEDEDGQGPANELEEMEVLQEQEVQLELDEEEEPQSHDEESSVEISHQASLEHSGLRLPRGLSISLI</sequence>
<evidence type="ECO:0000313" key="3">
    <source>
        <dbReference type="Proteomes" id="UP000001819"/>
    </source>
</evidence>
<feature type="region of interest" description="Disordered" evidence="1">
    <location>
        <begin position="127"/>
        <end position="169"/>
    </location>
</feature>
<feature type="region of interest" description="Disordered" evidence="1">
    <location>
        <begin position="325"/>
        <end position="372"/>
    </location>
</feature>
<feature type="domain" description="ZAD" evidence="2">
    <location>
        <begin position="30"/>
        <end position="88"/>
    </location>
</feature>
<feature type="compositionally biased region" description="Low complexity" evidence="1">
    <location>
        <begin position="348"/>
        <end position="363"/>
    </location>
</feature>
<feature type="compositionally biased region" description="Low complexity" evidence="1">
    <location>
        <begin position="398"/>
        <end position="410"/>
    </location>
</feature>
<feature type="compositionally biased region" description="Low complexity" evidence="1">
    <location>
        <begin position="137"/>
        <end position="169"/>
    </location>
</feature>
<evidence type="ECO:0000313" key="4">
    <source>
        <dbReference type="RefSeq" id="XP_033234043.1"/>
    </source>
</evidence>
<feature type="compositionally biased region" description="Low complexity" evidence="1">
    <location>
        <begin position="196"/>
        <end position="217"/>
    </location>
</feature>
<reference evidence="4" key="2">
    <citation type="submission" date="2025-08" db="UniProtKB">
        <authorList>
            <consortium name="RefSeq"/>
        </authorList>
    </citation>
    <scope>IDENTIFICATION</scope>
    <source>
        <strain evidence="4">MV-25-SWS-2005</strain>
        <tissue evidence="4">Whole body</tissue>
    </source>
</reference>
<proteinExistence type="predicted"/>
<dbReference type="FunCoup" id="A0A6I8VSZ8">
    <property type="interactions" value="103"/>
</dbReference>
<protein>
    <submittedName>
        <fullName evidence="4">Protein phyllopod</fullName>
    </submittedName>
</protein>
<dbReference type="AlphaFoldDB" id="A0A6I8VSZ8"/>
<reference evidence="3" key="1">
    <citation type="submission" date="2024-06" db="UniProtKB">
        <authorList>
            <consortium name="RefSeq"/>
        </authorList>
    </citation>
    <scope>NUCLEOTIDE SEQUENCE [LARGE SCALE GENOMIC DNA]</scope>
    <source>
        <strain evidence="3">MV2-25</strain>
    </source>
</reference>
<dbReference type="RefSeq" id="XP_033234043.1">
    <property type="nucleotide sequence ID" value="XM_033378152.1"/>
</dbReference>
<feature type="region of interest" description="Disordered" evidence="1">
    <location>
        <begin position="386"/>
        <end position="428"/>
    </location>
</feature>
<dbReference type="InterPro" id="IPR012934">
    <property type="entry name" value="Znf_AD"/>
</dbReference>
<gene>
    <name evidence="4" type="primary">phyl</name>
</gene>
<dbReference type="Pfam" id="PF07776">
    <property type="entry name" value="zf-AD"/>
    <property type="match status" value="1"/>
</dbReference>
<keyword evidence="3" id="KW-1185">Reference proteome</keyword>
<feature type="region of interest" description="Disordered" evidence="1">
    <location>
        <begin position="502"/>
        <end position="544"/>
    </location>
</feature>
<feature type="region of interest" description="Disordered" evidence="1">
    <location>
        <begin position="92"/>
        <end position="113"/>
    </location>
</feature>
<dbReference type="InParanoid" id="A0A6I8VSZ8"/>
<evidence type="ECO:0000256" key="1">
    <source>
        <dbReference type="SAM" id="MobiDB-lite"/>
    </source>
</evidence>
<feature type="region of interest" description="Disordered" evidence="1">
    <location>
        <begin position="196"/>
        <end position="225"/>
    </location>
</feature>
<name>A0A6I8VSZ8_DROPS</name>
<organism evidence="3 4">
    <name type="scientific">Drosophila pseudoobscura pseudoobscura</name>
    <name type="common">Fruit fly</name>
    <dbReference type="NCBI Taxonomy" id="46245"/>
    <lineage>
        <taxon>Eukaryota</taxon>
        <taxon>Metazoa</taxon>
        <taxon>Ecdysozoa</taxon>
        <taxon>Arthropoda</taxon>
        <taxon>Hexapoda</taxon>
        <taxon>Insecta</taxon>
        <taxon>Pterygota</taxon>
        <taxon>Neoptera</taxon>
        <taxon>Endopterygota</taxon>
        <taxon>Diptera</taxon>
        <taxon>Brachycera</taxon>
        <taxon>Muscomorpha</taxon>
        <taxon>Ephydroidea</taxon>
        <taxon>Drosophilidae</taxon>
        <taxon>Drosophila</taxon>
        <taxon>Sophophora</taxon>
    </lineage>
</organism>